<dbReference type="EMBL" id="LFZW01000001">
    <property type="protein sequence ID" value="KMY52291.1"/>
    <property type="molecule type" value="Genomic_DNA"/>
</dbReference>
<dbReference type="PROSITE" id="PS51093">
    <property type="entry name" value="PTS_EIIA_TYPE_1"/>
    <property type="match status" value="1"/>
</dbReference>
<feature type="domain" description="PTS EIIA type-1" evidence="7">
    <location>
        <begin position="34"/>
        <end position="138"/>
    </location>
</feature>
<comment type="subcellular location">
    <subcellularLocation>
        <location evidence="1">Cytoplasm</location>
    </subcellularLocation>
</comment>
<keyword evidence="4" id="KW-0808">Transferase</keyword>
<keyword evidence="6" id="KW-0418">Kinase</keyword>
<dbReference type="SUPFAM" id="SSF51261">
    <property type="entry name" value="Duplicated hybrid motif"/>
    <property type="match status" value="1"/>
</dbReference>
<reference evidence="9" key="1">
    <citation type="submission" date="2015-07" db="EMBL/GenBank/DDBJ databases">
        <title>Genome sequencing project for genomic taxonomy and phylogenomics of Bacillus-like bacteria.</title>
        <authorList>
            <person name="Liu B."/>
            <person name="Wang J."/>
            <person name="Zhu Y."/>
            <person name="Liu G."/>
            <person name="Chen Q."/>
            <person name="Chen Z."/>
            <person name="Lan J."/>
            <person name="Che J."/>
            <person name="Ge C."/>
            <person name="Shi H."/>
            <person name="Pan Z."/>
            <person name="Liu X."/>
        </authorList>
    </citation>
    <scope>NUCLEOTIDE SEQUENCE [LARGE SCALE GENOMIC DNA]</scope>
    <source>
        <strain evidence="9">FJAT-27997</strain>
    </source>
</reference>
<evidence type="ECO:0000256" key="5">
    <source>
        <dbReference type="ARBA" id="ARBA00022683"/>
    </source>
</evidence>
<dbReference type="RefSeq" id="WP_049683662.1">
    <property type="nucleotide sequence ID" value="NZ_LFZW01000001.1"/>
</dbReference>
<keyword evidence="3 8" id="KW-0762">Sugar transport</keyword>
<dbReference type="PANTHER" id="PTHR45008">
    <property type="entry name" value="PTS SYSTEM GLUCOSE-SPECIFIC EIIA COMPONENT"/>
    <property type="match status" value="1"/>
</dbReference>
<dbReference type="AlphaFoldDB" id="A0A0K9H0A1"/>
<evidence type="ECO:0000259" key="7">
    <source>
        <dbReference type="PROSITE" id="PS51093"/>
    </source>
</evidence>
<dbReference type="InterPro" id="IPR001127">
    <property type="entry name" value="PTS_EIIA_1_perm"/>
</dbReference>
<dbReference type="STRING" id="1679170.AC625_09725"/>
<evidence type="ECO:0000256" key="2">
    <source>
        <dbReference type="ARBA" id="ARBA00022448"/>
    </source>
</evidence>
<comment type="caution">
    <text evidence="8">The sequence shown here is derived from an EMBL/GenBank/DDBJ whole genome shotgun (WGS) entry which is preliminary data.</text>
</comment>
<evidence type="ECO:0000313" key="9">
    <source>
        <dbReference type="Proteomes" id="UP000037146"/>
    </source>
</evidence>
<dbReference type="NCBIfam" id="TIGR00830">
    <property type="entry name" value="PTBA"/>
    <property type="match status" value="1"/>
</dbReference>
<keyword evidence="5" id="KW-0598">Phosphotransferase system</keyword>
<gene>
    <name evidence="8" type="ORF">AC625_09725</name>
</gene>
<dbReference type="Proteomes" id="UP000037146">
    <property type="component" value="Unassembled WGS sequence"/>
</dbReference>
<dbReference type="GO" id="GO:0016301">
    <property type="term" value="F:kinase activity"/>
    <property type="evidence" value="ECO:0007669"/>
    <property type="project" value="UniProtKB-KW"/>
</dbReference>
<dbReference type="InterPro" id="IPR011055">
    <property type="entry name" value="Dup_hybrid_motif"/>
</dbReference>
<dbReference type="GO" id="GO:0009401">
    <property type="term" value="P:phosphoenolpyruvate-dependent sugar phosphotransferase system"/>
    <property type="evidence" value="ECO:0007669"/>
    <property type="project" value="UniProtKB-KW"/>
</dbReference>
<dbReference type="FunFam" id="2.70.70.10:FF:000001">
    <property type="entry name" value="PTS system glucose-specific IIA component"/>
    <property type="match status" value="1"/>
</dbReference>
<dbReference type="PATRIC" id="fig|1679170.3.peg.2163"/>
<dbReference type="Pfam" id="PF00358">
    <property type="entry name" value="PTS_EIIA_1"/>
    <property type="match status" value="1"/>
</dbReference>
<name>A0A0K9H0A1_9BACI</name>
<evidence type="ECO:0000256" key="3">
    <source>
        <dbReference type="ARBA" id="ARBA00022597"/>
    </source>
</evidence>
<dbReference type="Gene3D" id="2.70.70.10">
    <property type="entry name" value="Glucose Permease (Domain IIA)"/>
    <property type="match status" value="1"/>
</dbReference>
<dbReference type="OrthoDB" id="92465at2"/>
<evidence type="ECO:0000256" key="4">
    <source>
        <dbReference type="ARBA" id="ARBA00022679"/>
    </source>
</evidence>
<sequence>MFTKLFKKKEETPKMIELKAHMSGNIVPLEDVPDPVFAEKMMGDGLAIEPTEGKVVAPVKGEIVQVFPTKHAVGIKTSNGVEVLIHIGLETVAMNGEGFKAHVSAGEKVNVGDVLLTFDLDLVKQKAKSIVTPLIITNTEVMTNIEKPFCSGKVDASEETILVVTVN</sequence>
<organism evidence="8 9">
    <name type="scientific">Peribacillus loiseleuriae</name>
    <dbReference type="NCBI Taxonomy" id="1679170"/>
    <lineage>
        <taxon>Bacteria</taxon>
        <taxon>Bacillati</taxon>
        <taxon>Bacillota</taxon>
        <taxon>Bacilli</taxon>
        <taxon>Bacillales</taxon>
        <taxon>Bacillaceae</taxon>
        <taxon>Peribacillus</taxon>
    </lineage>
</organism>
<protein>
    <submittedName>
        <fullName evidence="8">PTS glucose transporter subunit IIA</fullName>
    </submittedName>
</protein>
<dbReference type="InterPro" id="IPR050890">
    <property type="entry name" value="PTS_EIIA_component"/>
</dbReference>
<dbReference type="GO" id="GO:0005737">
    <property type="term" value="C:cytoplasm"/>
    <property type="evidence" value="ECO:0007669"/>
    <property type="project" value="UniProtKB-SubCell"/>
</dbReference>
<evidence type="ECO:0000256" key="1">
    <source>
        <dbReference type="ARBA" id="ARBA00004496"/>
    </source>
</evidence>
<dbReference type="PANTHER" id="PTHR45008:SF1">
    <property type="entry name" value="PTS SYSTEM GLUCOSE-SPECIFIC EIIA COMPONENT"/>
    <property type="match status" value="1"/>
</dbReference>
<accession>A0A0K9H0A1</accession>
<dbReference type="PROSITE" id="PS00371">
    <property type="entry name" value="PTS_EIIA_TYPE_1_HIS"/>
    <property type="match status" value="1"/>
</dbReference>
<keyword evidence="2" id="KW-0813">Transport</keyword>
<evidence type="ECO:0000256" key="6">
    <source>
        <dbReference type="ARBA" id="ARBA00022777"/>
    </source>
</evidence>
<keyword evidence="9" id="KW-1185">Reference proteome</keyword>
<proteinExistence type="predicted"/>
<evidence type="ECO:0000313" key="8">
    <source>
        <dbReference type="EMBL" id="KMY52291.1"/>
    </source>
</evidence>